<dbReference type="AlphaFoldDB" id="A0A517N8W9"/>
<dbReference type="GO" id="GO:0030170">
    <property type="term" value="F:pyridoxal phosphate binding"/>
    <property type="evidence" value="ECO:0007669"/>
    <property type="project" value="InterPro"/>
</dbReference>
<protein>
    <submittedName>
        <fullName evidence="6">Acetylornithine aminotransferase</fullName>
        <ecNumber evidence="6">2.6.1.11</ecNumber>
    </submittedName>
</protein>
<dbReference type="PANTHER" id="PTHR11986:SF113">
    <property type="entry name" value="SUCCINYLORNITHINE TRANSAMINASE"/>
    <property type="match status" value="1"/>
</dbReference>
<comment type="cofactor">
    <cofactor evidence="1">
        <name>pyridoxal 5'-phosphate</name>
        <dbReference type="ChEBI" id="CHEBI:597326"/>
    </cofactor>
</comment>
<keyword evidence="6" id="KW-0808">Transferase</keyword>
<organism evidence="6 7">
    <name type="scientific">Rubripirellula lacrimiformis</name>
    <dbReference type="NCBI Taxonomy" id="1930273"/>
    <lineage>
        <taxon>Bacteria</taxon>
        <taxon>Pseudomonadati</taxon>
        <taxon>Planctomycetota</taxon>
        <taxon>Planctomycetia</taxon>
        <taxon>Pirellulales</taxon>
        <taxon>Pirellulaceae</taxon>
        <taxon>Rubripirellula</taxon>
    </lineage>
</organism>
<evidence type="ECO:0000256" key="3">
    <source>
        <dbReference type="ARBA" id="ARBA00022898"/>
    </source>
</evidence>
<accession>A0A517N8W9</accession>
<feature type="compositionally biased region" description="Acidic residues" evidence="5">
    <location>
        <begin position="51"/>
        <end position="85"/>
    </location>
</feature>
<dbReference type="GO" id="GO:0003992">
    <property type="term" value="F:N2-acetyl-L-ornithine:2-oxoglutarate 5-aminotransferase activity"/>
    <property type="evidence" value="ECO:0007669"/>
    <property type="project" value="UniProtKB-EC"/>
</dbReference>
<evidence type="ECO:0000256" key="5">
    <source>
        <dbReference type="SAM" id="MobiDB-lite"/>
    </source>
</evidence>
<evidence type="ECO:0000256" key="4">
    <source>
        <dbReference type="RuleBase" id="RU003560"/>
    </source>
</evidence>
<dbReference type="EMBL" id="CP036525">
    <property type="protein sequence ID" value="QDT03577.1"/>
    <property type="molecule type" value="Genomic_DNA"/>
</dbReference>
<evidence type="ECO:0000313" key="6">
    <source>
        <dbReference type="EMBL" id="QDT03577.1"/>
    </source>
</evidence>
<dbReference type="InterPro" id="IPR015421">
    <property type="entry name" value="PyrdxlP-dep_Trfase_major"/>
</dbReference>
<dbReference type="Gene3D" id="3.90.1150.10">
    <property type="entry name" value="Aspartate Aminotransferase, domain 1"/>
    <property type="match status" value="1"/>
</dbReference>
<evidence type="ECO:0000256" key="2">
    <source>
        <dbReference type="ARBA" id="ARBA00022576"/>
    </source>
</evidence>
<dbReference type="SUPFAM" id="SSF53383">
    <property type="entry name" value="PLP-dependent transferases"/>
    <property type="match status" value="1"/>
</dbReference>
<proteinExistence type="inferred from homology"/>
<keyword evidence="7" id="KW-1185">Reference proteome</keyword>
<keyword evidence="2 6" id="KW-0032">Aminotransferase</keyword>
<dbReference type="RefSeq" id="WP_246146835.1">
    <property type="nucleotide sequence ID" value="NZ_CP036525.1"/>
</dbReference>
<dbReference type="Gene3D" id="3.40.640.10">
    <property type="entry name" value="Type I PLP-dependent aspartate aminotransferase-like (Major domain)"/>
    <property type="match status" value="1"/>
</dbReference>
<dbReference type="InterPro" id="IPR015424">
    <property type="entry name" value="PyrdxlP-dep_Trfase"/>
</dbReference>
<sequence>MNEHDDPDPMPNFDSEFVEFDDDGSVKPIPHRSVEPAAADDSQQPWRDESPDGEQDDDDEEEQDDDEGDDEEEDEDDSVDADDELPAPASEIPVDSASQSDSANHDSPPLDTAAAYIEPVAPVPPPVRPAYTGDPEGLCRADSEGLLIIDAMAGRTSVFGFGFAPIATAMQLASSVYQGDVFAERYPSPGSVSAQRAGDPQRSDLADALSAIMTTGIQATSTWLLPSADHAIEQAIAIARFRTAGERYRTIAIVGSDHGRTGLCRTASGIPELHDQFGPMMAGFAHAPGGNLAAIESMIDEHTGSVLISPINFAAAASSYEPEFWQGLRKLCDDKDLLLIVDETALVFGAAGTPLTLSSIAEIEADVAVLAAGLFGGLPGGIVIANDRAHPVAVTDTDRYRMIGDVATQTLESIRQSGVIDRIADEARDFAVELAESVSQFEFLRDIHATGMTIGIETDLPSDELVPMGQRHGLRVEAAGDQAIRLQPPLVLADSDRQRLLQSIADMMLDLERSTVAMTS</sequence>
<dbReference type="InterPro" id="IPR005814">
    <property type="entry name" value="Aminotrans_3"/>
</dbReference>
<dbReference type="InterPro" id="IPR015422">
    <property type="entry name" value="PyrdxlP-dep_Trfase_small"/>
</dbReference>
<dbReference type="PANTHER" id="PTHR11986">
    <property type="entry name" value="AMINOTRANSFERASE CLASS III"/>
    <property type="match status" value="1"/>
</dbReference>
<dbReference type="EC" id="2.6.1.11" evidence="6"/>
<dbReference type="InterPro" id="IPR050103">
    <property type="entry name" value="Class-III_PLP-dep_AT"/>
</dbReference>
<name>A0A517N8W9_9BACT</name>
<comment type="similarity">
    <text evidence="4">Belongs to the class-III pyridoxal-phosphate-dependent aminotransferase family.</text>
</comment>
<evidence type="ECO:0000313" key="7">
    <source>
        <dbReference type="Proteomes" id="UP000318538"/>
    </source>
</evidence>
<evidence type="ECO:0000256" key="1">
    <source>
        <dbReference type="ARBA" id="ARBA00001933"/>
    </source>
</evidence>
<dbReference type="GO" id="GO:0042802">
    <property type="term" value="F:identical protein binding"/>
    <property type="evidence" value="ECO:0007669"/>
    <property type="project" value="TreeGrafter"/>
</dbReference>
<dbReference type="KEGG" id="rlc:K227x_19610"/>
<feature type="region of interest" description="Disordered" evidence="5">
    <location>
        <begin position="1"/>
        <end position="110"/>
    </location>
</feature>
<dbReference type="Proteomes" id="UP000318538">
    <property type="component" value="Chromosome"/>
</dbReference>
<gene>
    <name evidence="6" type="primary">argD</name>
    <name evidence="6" type="ORF">K227x_19610</name>
</gene>
<reference evidence="6 7" key="1">
    <citation type="submission" date="2019-02" db="EMBL/GenBank/DDBJ databases">
        <title>Deep-cultivation of Planctomycetes and their phenomic and genomic characterization uncovers novel biology.</title>
        <authorList>
            <person name="Wiegand S."/>
            <person name="Jogler M."/>
            <person name="Boedeker C."/>
            <person name="Pinto D."/>
            <person name="Vollmers J."/>
            <person name="Rivas-Marin E."/>
            <person name="Kohn T."/>
            <person name="Peeters S.H."/>
            <person name="Heuer A."/>
            <person name="Rast P."/>
            <person name="Oberbeckmann S."/>
            <person name="Bunk B."/>
            <person name="Jeske O."/>
            <person name="Meyerdierks A."/>
            <person name="Storesund J.E."/>
            <person name="Kallscheuer N."/>
            <person name="Luecker S."/>
            <person name="Lage O.M."/>
            <person name="Pohl T."/>
            <person name="Merkel B.J."/>
            <person name="Hornburger P."/>
            <person name="Mueller R.-W."/>
            <person name="Bruemmer F."/>
            <person name="Labrenz M."/>
            <person name="Spormann A.M."/>
            <person name="Op den Camp H."/>
            <person name="Overmann J."/>
            <person name="Amann R."/>
            <person name="Jetten M.S.M."/>
            <person name="Mascher T."/>
            <person name="Medema M.H."/>
            <person name="Devos D.P."/>
            <person name="Kaster A.-K."/>
            <person name="Ovreas L."/>
            <person name="Rohde M."/>
            <person name="Galperin M.Y."/>
            <person name="Jogler C."/>
        </authorList>
    </citation>
    <scope>NUCLEOTIDE SEQUENCE [LARGE SCALE GENOMIC DNA]</scope>
    <source>
        <strain evidence="6 7">K22_7</strain>
    </source>
</reference>
<dbReference type="Pfam" id="PF00202">
    <property type="entry name" value="Aminotran_3"/>
    <property type="match status" value="1"/>
</dbReference>
<keyword evidence="3 4" id="KW-0663">Pyridoxal phosphate</keyword>